<sequence length="152" mass="16131">MESGARTHKGLLLLAALSAIPGTVSGAMQPRTNTHTTPTGAAVDGMGYAGTAVDVPREGTPSVAGQRERSWARSPRRGRGGHKSPPFSPALLIGNSQKAFCSRYDYRRSVSARRPQSTRRHCEGVRLSPDTATAQRTALGTGKCDGFRLLVT</sequence>
<name>A0AAD7RLX6_9TELE</name>
<keyword evidence="4" id="KW-1185">Reference proteome</keyword>
<evidence type="ECO:0000256" key="1">
    <source>
        <dbReference type="SAM" id="MobiDB-lite"/>
    </source>
</evidence>
<accession>A0AAD7RLX6</accession>
<feature type="compositionally biased region" description="Polar residues" evidence="1">
    <location>
        <begin position="30"/>
        <end position="39"/>
    </location>
</feature>
<feature type="region of interest" description="Disordered" evidence="1">
    <location>
        <begin position="26"/>
        <end position="45"/>
    </location>
</feature>
<gene>
    <name evidence="3" type="ORF">AAFF_G00166800</name>
</gene>
<proteinExistence type="predicted"/>
<protein>
    <submittedName>
        <fullName evidence="3">Uncharacterized protein</fullName>
    </submittedName>
</protein>
<evidence type="ECO:0000313" key="4">
    <source>
        <dbReference type="Proteomes" id="UP001221898"/>
    </source>
</evidence>
<evidence type="ECO:0000313" key="3">
    <source>
        <dbReference type="EMBL" id="KAJ8386731.1"/>
    </source>
</evidence>
<dbReference type="EMBL" id="JAINUG010000223">
    <property type="protein sequence ID" value="KAJ8386731.1"/>
    <property type="molecule type" value="Genomic_DNA"/>
</dbReference>
<comment type="caution">
    <text evidence="3">The sequence shown here is derived from an EMBL/GenBank/DDBJ whole genome shotgun (WGS) entry which is preliminary data.</text>
</comment>
<feature type="chain" id="PRO_5042045983" evidence="2">
    <location>
        <begin position="27"/>
        <end position="152"/>
    </location>
</feature>
<feature type="signal peptide" evidence="2">
    <location>
        <begin position="1"/>
        <end position="26"/>
    </location>
</feature>
<reference evidence="3" key="1">
    <citation type="journal article" date="2023" name="Science">
        <title>Genome structures resolve the early diversification of teleost fishes.</title>
        <authorList>
            <person name="Parey E."/>
            <person name="Louis A."/>
            <person name="Montfort J."/>
            <person name="Bouchez O."/>
            <person name="Roques C."/>
            <person name="Iampietro C."/>
            <person name="Lluch J."/>
            <person name="Castinel A."/>
            <person name="Donnadieu C."/>
            <person name="Desvignes T."/>
            <person name="Floi Bucao C."/>
            <person name="Jouanno E."/>
            <person name="Wen M."/>
            <person name="Mejri S."/>
            <person name="Dirks R."/>
            <person name="Jansen H."/>
            <person name="Henkel C."/>
            <person name="Chen W.J."/>
            <person name="Zahm M."/>
            <person name="Cabau C."/>
            <person name="Klopp C."/>
            <person name="Thompson A.W."/>
            <person name="Robinson-Rechavi M."/>
            <person name="Braasch I."/>
            <person name="Lecointre G."/>
            <person name="Bobe J."/>
            <person name="Postlethwait J.H."/>
            <person name="Berthelot C."/>
            <person name="Roest Crollius H."/>
            <person name="Guiguen Y."/>
        </authorList>
    </citation>
    <scope>NUCLEOTIDE SEQUENCE</scope>
    <source>
        <strain evidence="3">NC1722</strain>
    </source>
</reference>
<dbReference type="Proteomes" id="UP001221898">
    <property type="component" value="Unassembled WGS sequence"/>
</dbReference>
<evidence type="ECO:0000256" key="2">
    <source>
        <dbReference type="SAM" id="SignalP"/>
    </source>
</evidence>
<feature type="region of interest" description="Disordered" evidence="1">
    <location>
        <begin position="51"/>
        <end position="90"/>
    </location>
</feature>
<keyword evidence="2" id="KW-0732">Signal</keyword>
<dbReference type="AlphaFoldDB" id="A0AAD7RLX6"/>
<organism evidence="3 4">
    <name type="scientific">Aldrovandia affinis</name>
    <dbReference type="NCBI Taxonomy" id="143900"/>
    <lineage>
        <taxon>Eukaryota</taxon>
        <taxon>Metazoa</taxon>
        <taxon>Chordata</taxon>
        <taxon>Craniata</taxon>
        <taxon>Vertebrata</taxon>
        <taxon>Euteleostomi</taxon>
        <taxon>Actinopterygii</taxon>
        <taxon>Neopterygii</taxon>
        <taxon>Teleostei</taxon>
        <taxon>Notacanthiformes</taxon>
        <taxon>Halosauridae</taxon>
        <taxon>Aldrovandia</taxon>
    </lineage>
</organism>